<dbReference type="Gene3D" id="3.40.1800.20">
    <property type="match status" value="1"/>
</dbReference>
<dbReference type="PROSITE" id="PS00028">
    <property type="entry name" value="ZINC_FINGER_C2H2_1"/>
    <property type="match status" value="1"/>
</dbReference>
<dbReference type="GO" id="GO:0008270">
    <property type="term" value="F:zinc ion binding"/>
    <property type="evidence" value="ECO:0007669"/>
    <property type="project" value="UniProtKB-UniRule"/>
</dbReference>
<dbReference type="RefSeq" id="XP_033240836.1">
    <property type="nucleotide sequence ID" value="XM_033384945.1"/>
</dbReference>
<feature type="binding site" evidence="2">
    <location>
        <position position="12"/>
    </location>
    <ligand>
        <name>Zn(2+)</name>
        <dbReference type="ChEBI" id="CHEBI:29105"/>
    </ligand>
</feature>
<proteinExistence type="predicted"/>
<dbReference type="RefSeq" id="XP_033240835.1">
    <property type="nucleotide sequence ID" value="XM_033384944.1"/>
</dbReference>
<evidence type="ECO:0000259" key="5">
    <source>
        <dbReference type="PROSITE" id="PS51915"/>
    </source>
</evidence>
<dbReference type="Pfam" id="PF07776">
    <property type="entry name" value="zf-AD"/>
    <property type="match status" value="1"/>
</dbReference>
<feature type="binding site" evidence="2">
    <location>
        <position position="9"/>
    </location>
    <ligand>
        <name>Zn(2+)</name>
        <dbReference type="ChEBI" id="CHEBI:29105"/>
    </ligand>
</feature>
<name>A0A6I8WBP9_DROPS</name>
<feature type="region of interest" description="Disordered" evidence="3">
    <location>
        <begin position="221"/>
        <end position="244"/>
    </location>
</feature>
<evidence type="ECO:0000313" key="8">
    <source>
        <dbReference type="RefSeq" id="XP_033240836.1"/>
    </source>
</evidence>
<feature type="binding site" evidence="2">
    <location>
        <position position="63"/>
    </location>
    <ligand>
        <name>Zn(2+)</name>
        <dbReference type="ChEBI" id="CHEBI:29105"/>
    </ligand>
</feature>
<dbReference type="InterPro" id="IPR036236">
    <property type="entry name" value="Znf_C2H2_sf"/>
</dbReference>
<feature type="compositionally biased region" description="Acidic residues" evidence="3">
    <location>
        <begin position="235"/>
        <end position="244"/>
    </location>
</feature>
<dbReference type="InterPro" id="IPR012934">
    <property type="entry name" value="Znf_AD"/>
</dbReference>
<dbReference type="SUPFAM" id="SSF57716">
    <property type="entry name" value="Glucocorticoid receptor-like (DNA-binding domain)"/>
    <property type="match status" value="1"/>
</dbReference>
<feature type="domain" description="ZAD" evidence="5">
    <location>
        <begin position="7"/>
        <end position="90"/>
    </location>
</feature>
<protein>
    <submittedName>
        <fullName evidence="7 8">Uncharacterized zinc finger protein CG2678</fullName>
    </submittedName>
</protein>
<dbReference type="KEGG" id="dpo:117185097"/>
<dbReference type="AlphaFoldDB" id="A0A6I8WBP9"/>
<dbReference type="SUPFAM" id="SSF57667">
    <property type="entry name" value="beta-beta-alpha zinc fingers"/>
    <property type="match status" value="1"/>
</dbReference>
<keyword evidence="2" id="KW-0862">Zinc</keyword>
<organism evidence="6 7">
    <name type="scientific">Drosophila pseudoobscura pseudoobscura</name>
    <name type="common">Fruit fly</name>
    <dbReference type="NCBI Taxonomy" id="46245"/>
    <lineage>
        <taxon>Eukaryota</taxon>
        <taxon>Metazoa</taxon>
        <taxon>Ecdysozoa</taxon>
        <taxon>Arthropoda</taxon>
        <taxon>Hexapoda</taxon>
        <taxon>Insecta</taxon>
        <taxon>Pterygota</taxon>
        <taxon>Neoptera</taxon>
        <taxon>Endopterygota</taxon>
        <taxon>Diptera</taxon>
        <taxon>Brachycera</taxon>
        <taxon>Muscomorpha</taxon>
        <taxon>Ephydroidea</taxon>
        <taxon>Drosophilidae</taxon>
        <taxon>Drosophila</taxon>
        <taxon>Sophophora</taxon>
    </lineage>
</organism>
<feature type="binding site" evidence="2">
    <location>
        <position position="66"/>
    </location>
    <ligand>
        <name>Zn(2+)</name>
        <dbReference type="ChEBI" id="CHEBI:29105"/>
    </ligand>
</feature>
<evidence type="ECO:0000256" key="2">
    <source>
        <dbReference type="PROSITE-ProRule" id="PRU01263"/>
    </source>
</evidence>
<reference evidence="7 8" key="1">
    <citation type="submission" date="2025-04" db="UniProtKB">
        <authorList>
            <consortium name="RefSeq"/>
        </authorList>
    </citation>
    <scope>IDENTIFICATION</scope>
    <source>
        <strain evidence="7 8">MV-25-SWS-2005</strain>
        <tissue evidence="7 8">Whole body</tissue>
    </source>
</reference>
<keyword evidence="1" id="KW-0863">Zinc-finger</keyword>
<gene>
    <name evidence="7 8" type="primary">LOC117185097</name>
</gene>
<dbReference type="PROSITE" id="PS51915">
    <property type="entry name" value="ZAD"/>
    <property type="match status" value="1"/>
</dbReference>
<dbReference type="SMART" id="SM00355">
    <property type="entry name" value="ZnF_C2H2"/>
    <property type="match status" value="1"/>
</dbReference>
<dbReference type="SMART" id="SM00868">
    <property type="entry name" value="zf-AD"/>
    <property type="match status" value="1"/>
</dbReference>
<keyword evidence="6" id="KW-1185">Reference proteome</keyword>
<dbReference type="GO" id="GO:0005634">
    <property type="term" value="C:nucleus"/>
    <property type="evidence" value="ECO:0007669"/>
    <property type="project" value="InterPro"/>
</dbReference>
<feature type="domain" description="C2H2-type" evidence="4">
    <location>
        <begin position="205"/>
        <end position="232"/>
    </location>
</feature>
<dbReference type="Gene3D" id="3.30.160.60">
    <property type="entry name" value="Classic Zinc Finger"/>
    <property type="match status" value="1"/>
</dbReference>
<evidence type="ECO:0000313" key="6">
    <source>
        <dbReference type="Proteomes" id="UP000001819"/>
    </source>
</evidence>
<evidence type="ECO:0000259" key="4">
    <source>
        <dbReference type="PROSITE" id="PS50157"/>
    </source>
</evidence>
<dbReference type="Proteomes" id="UP000001819">
    <property type="component" value="Chromosome X"/>
</dbReference>
<dbReference type="PROSITE" id="PS50157">
    <property type="entry name" value="ZINC_FINGER_C2H2_2"/>
    <property type="match status" value="1"/>
</dbReference>
<keyword evidence="2" id="KW-0479">Metal-binding</keyword>
<accession>A0A6I8WBP9</accession>
<dbReference type="InterPro" id="IPR013087">
    <property type="entry name" value="Znf_C2H2_type"/>
</dbReference>
<evidence type="ECO:0000256" key="3">
    <source>
        <dbReference type="SAM" id="MobiDB-lite"/>
    </source>
</evidence>
<evidence type="ECO:0000313" key="7">
    <source>
        <dbReference type="RefSeq" id="XP_033240835.1"/>
    </source>
</evidence>
<sequence>MDDLKKMCCRICLKDAEPPVDIFAKQKHDESLPYEPEDIPANLIKECTGLNVDEGDGHHQHLCEPCFKALRNAYRFKRRYSRTMQRHAPVKREPTDEQTSIIPNDAAQEQTVNVKNEIDVDAVDSTAPVFNEAENDNTAAEYFEIIETDDLDLTNIKSEEDGDLEEMGNTITPDTPLMKRPFTIRVVAQEEDPAPNIAGPPPLHYQCIHCPKTFPKKVQLILHSRSHKKEKSSNEDDQPAEMNN</sequence>
<evidence type="ECO:0000256" key="1">
    <source>
        <dbReference type="PROSITE-ProRule" id="PRU00042"/>
    </source>
</evidence>